<dbReference type="SMART" id="SM00032">
    <property type="entry name" value="CCP"/>
    <property type="match status" value="7"/>
</dbReference>
<feature type="domain" description="Sushi" evidence="7">
    <location>
        <begin position="80"/>
        <end position="139"/>
    </location>
</feature>
<dbReference type="InterPro" id="IPR035976">
    <property type="entry name" value="Sushi/SCR/CCP_sf"/>
</dbReference>
<keyword evidence="3" id="KW-0677">Repeat</keyword>
<evidence type="ECO:0000313" key="9">
    <source>
        <dbReference type="Proteomes" id="UP000521322"/>
    </source>
</evidence>
<feature type="disulfide bond" evidence="5">
    <location>
        <begin position="234"/>
        <end position="261"/>
    </location>
</feature>
<dbReference type="FunFam" id="2.10.70.10:FF:000014">
    <property type="entry name" value="Membrane cofactor protein"/>
    <property type="match status" value="1"/>
</dbReference>
<feature type="chain" id="PRO_5029509918" evidence="6">
    <location>
        <begin position="18"/>
        <end position="458"/>
    </location>
</feature>
<feature type="domain" description="Sushi" evidence="7">
    <location>
        <begin position="398"/>
        <end position="458"/>
    </location>
</feature>
<comment type="caution">
    <text evidence="8">The sequence shown here is derived from an EMBL/GenBank/DDBJ whole genome shotgun (WGS) entry which is preliminary data.</text>
</comment>
<dbReference type="EMBL" id="VZRN01000268">
    <property type="protein sequence ID" value="NWV73126.1"/>
    <property type="molecule type" value="Genomic_DNA"/>
</dbReference>
<dbReference type="SUPFAM" id="SSF57535">
    <property type="entry name" value="Complement control module/SCR domain"/>
    <property type="match status" value="7"/>
</dbReference>
<keyword evidence="9" id="KW-1185">Reference proteome</keyword>
<reference evidence="8 9" key="1">
    <citation type="submission" date="2019-09" db="EMBL/GenBank/DDBJ databases">
        <title>Bird 10,000 Genomes (B10K) Project - Family phase.</title>
        <authorList>
            <person name="Zhang G."/>
        </authorList>
    </citation>
    <scope>NUCLEOTIDE SEQUENCE [LARGE SCALE GENOMIC DNA]</scope>
    <source>
        <strain evidence="8">B10K-DU-029-49</strain>
        <tissue evidence="8">Liver</tissue>
    </source>
</reference>
<feature type="disulfide bond" evidence="5">
    <location>
        <begin position="400"/>
        <end position="443"/>
    </location>
</feature>
<evidence type="ECO:0000259" key="7">
    <source>
        <dbReference type="PROSITE" id="PS50923"/>
    </source>
</evidence>
<feature type="signal peptide" evidence="6">
    <location>
        <begin position="1"/>
        <end position="17"/>
    </location>
</feature>
<dbReference type="AlphaFoldDB" id="A0A7K6HBZ9"/>
<evidence type="ECO:0000256" key="6">
    <source>
        <dbReference type="SAM" id="SignalP"/>
    </source>
</evidence>
<proteinExistence type="predicted"/>
<dbReference type="Gene3D" id="2.10.70.10">
    <property type="entry name" value="Complement Module, domain 1"/>
    <property type="match status" value="7"/>
</dbReference>
<feature type="domain" description="Sushi" evidence="7">
    <location>
        <begin position="17"/>
        <end position="79"/>
    </location>
</feature>
<feature type="non-terminal residue" evidence="8">
    <location>
        <position position="458"/>
    </location>
</feature>
<organism evidence="8 9">
    <name type="scientific">Dasyornis broadbenti</name>
    <name type="common">rufous bristle-bird</name>
    <dbReference type="NCBI Taxonomy" id="243059"/>
    <lineage>
        <taxon>Eukaryota</taxon>
        <taxon>Metazoa</taxon>
        <taxon>Chordata</taxon>
        <taxon>Craniata</taxon>
        <taxon>Vertebrata</taxon>
        <taxon>Euteleostomi</taxon>
        <taxon>Archelosauria</taxon>
        <taxon>Archosauria</taxon>
        <taxon>Dinosauria</taxon>
        <taxon>Saurischia</taxon>
        <taxon>Theropoda</taxon>
        <taxon>Coelurosauria</taxon>
        <taxon>Aves</taxon>
        <taxon>Neognathae</taxon>
        <taxon>Neoaves</taxon>
        <taxon>Telluraves</taxon>
        <taxon>Australaves</taxon>
        <taxon>Passeriformes</taxon>
        <taxon>Meliphagoidea</taxon>
        <taxon>Dasyornithidae</taxon>
        <taxon>Dasyornis</taxon>
    </lineage>
</organism>
<evidence type="ECO:0000256" key="2">
    <source>
        <dbReference type="ARBA" id="ARBA00022729"/>
    </source>
</evidence>
<name>A0A7K6HBZ9_9PASS</name>
<feature type="non-terminal residue" evidence="8">
    <location>
        <position position="1"/>
    </location>
</feature>
<evidence type="ECO:0000256" key="1">
    <source>
        <dbReference type="ARBA" id="ARBA00022659"/>
    </source>
</evidence>
<evidence type="ECO:0000256" key="5">
    <source>
        <dbReference type="PROSITE-ProRule" id="PRU00302"/>
    </source>
</evidence>
<dbReference type="PANTHER" id="PTHR45656:SF4">
    <property type="entry name" value="PROTEIN CBR-CLEC-78"/>
    <property type="match status" value="1"/>
</dbReference>
<evidence type="ECO:0000256" key="3">
    <source>
        <dbReference type="ARBA" id="ARBA00022737"/>
    </source>
</evidence>
<comment type="caution">
    <text evidence="5">Lacks conserved residue(s) required for the propagation of feature annotation.</text>
</comment>
<dbReference type="PROSITE" id="PS50923">
    <property type="entry name" value="SUSHI"/>
    <property type="match status" value="7"/>
</dbReference>
<evidence type="ECO:0000256" key="4">
    <source>
        <dbReference type="ARBA" id="ARBA00023157"/>
    </source>
</evidence>
<feature type="disulfide bond" evidence="5">
    <location>
        <begin position="429"/>
        <end position="456"/>
    </location>
</feature>
<accession>A0A7K6HBZ9</accession>
<keyword evidence="1 5" id="KW-0768">Sushi</keyword>
<protein>
    <submittedName>
        <fullName evidence="8">C4BPA protein</fullName>
    </submittedName>
</protein>
<feature type="domain" description="Sushi" evidence="7">
    <location>
        <begin position="264"/>
        <end position="327"/>
    </location>
</feature>
<feature type="domain" description="Sushi" evidence="7">
    <location>
        <begin position="328"/>
        <end position="388"/>
    </location>
</feature>
<feature type="domain" description="Sushi" evidence="7">
    <location>
        <begin position="204"/>
        <end position="263"/>
    </location>
</feature>
<dbReference type="Proteomes" id="UP000521322">
    <property type="component" value="Unassembled WGS sequence"/>
</dbReference>
<dbReference type="Pfam" id="PF00084">
    <property type="entry name" value="Sushi"/>
    <property type="match status" value="7"/>
</dbReference>
<keyword evidence="4 5" id="KW-1015">Disulfide bond</keyword>
<keyword evidence="2 6" id="KW-0732">Signal</keyword>
<evidence type="ECO:0000313" key="8">
    <source>
        <dbReference type="EMBL" id="NWV73126.1"/>
    </source>
</evidence>
<sequence length="458" mass="49270">ALRWLCALLLALPGAAGVCPEPPRFSFAERLTPPQPSYPEGTVVSYRCRPGYVRNGTASRDVTCLANSSWSWSPAFCIGKSCGQPEIENGNFHTTTDLRFGATVTFSCHTGYQLLGPPSAECILRNGDVFWSALPSCEIILCPPPPEIENGQLLNENEAFTFGMAVSYRCNKGLSLIGEDTIFCTIGQDFQGVWNSPAPECKEVKCENPQVPNGKRLSGFGTEHTYGNTVVFECNPGYSMQGSSTITCDANSSWTPPPPTCTQILCGPPPQFPFASAVTAVGDSSAPGTEVRYRCKPGYKEAPGKSPVITCQSDETWSAADPEFCVRQQCSPPKVEHGKVVGDVQDFPYGATVRFTCDAPYKLKESSATCVLAGDGVDWDPPPPYCKRENPCTNSLQVTCPQPPSIANALHSGQASDKISRGVTVSYSCREGYELFGNASIACTDTGVWSRPLPRCEG</sequence>
<gene>
    <name evidence="8" type="primary">C4bpa_0</name>
    <name evidence="8" type="ORF">DASBRO_R11182</name>
</gene>
<dbReference type="InterPro" id="IPR051277">
    <property type="entry name" value="SEZ6_CSMD_C4BPB_Regulators"/>
</dbReference>
<dbReference type="InterPro" id="IPR000436">
    <property type="entry name" value="Sushi_SCR_CCP_dom"/>
</dbReference>
<dbReference type="CDD" id="cd00033">
    <property type="entry name" value="CCP"/>
    <property type="match status" value="7"/>
</dbReference>
<feature type="domain" description="Sushi" evidence="7">
    <location>
        <begin position="140"/>
        <end position="203"/>
    </location>
</feature>
<dbReference type="PANTHER" id="PTHR45656">
    <property type="entry name" value="PROTEIN CBR-CLEC-78"/>
    <property type="match status" value="1"/>
</dbReference>